<evidence type="ECO:0000256" key="1">
    <source>
        <dbReference type="SAM" id="MobiDB-lite"/>
    </source>
</evidence>
<keyword evidence="3" id="KW-1185">Reference proteome</keyword>
<reference evidence="2" key="2">
    <citation type="journal article" date="2019" name="Genome Biol. Evol.">
        <title>Day and night: Metabolic profiles and evolutionary relationships of six axenic non-marine cyanobacteria.</title>
        <authorList>
            <person name="Will S.E."/>
            <person name="Henke P."/>
            <person name="Boedeker C."/>
            <person name="Huang S."/>
            <person name="Brinkmann H."/>
            <person name="Rohde M."/>
            <person name="Jarek M."/>
            <person name="Friedl T."/>
            <person name="Seufert S."/>
            <person name="Schumacher M."/>
            <person name="Overmann J."/>
            <person name="Neumann-Schaal M."/>
            <person name="Petersen J."/>
        </authorList>
    </citation>
    <scope>NUCLEOTIDE SEQUENCE [LARGE SCALE GENOMIC DNA]</scope>
    <source>
        <strain evidence="2">PCC 7102</strain>
    </source>
</reference>
<feature type="compositionally biased region" description="Low complexity" evidence="1">
    <location>
        <begin position="117"/>
        <end position="128"/>
    </location>
</feature>
<evidence type="ECO:0000313" key="2">
    <source>
        <dbReference type="EMBL" id="RUT08192.1"/>
    </source>
</evidence>
<dbReference type="Proteomes" id="UP000271624">
    <property type="component" value="Unassembled WGS sequence"/>
</dbReference>
<feature type="compositionally biased region" description="Low complexity" evidence="1">
    <location>
        <begin position="145"/>
        <end position="164"/>
    </location>
</feature>
<evidence type="ECO:0000313" key="3">
    <source>
        <dbReference type="Proteomes" id="UP000271624"/>
    </source>
</evidence>
<name>A0A433VQ92_9CYAN</name>
<reference evidence="2" key="1">
    <citation type="submission" date="2018-12" db="EMBL/GenBank/DDBJ databases">
        <authorList>
            <person name="Will S."/>
            <person name="Neumann-Schaal M."/>
            <person name="Henke P."/>
        </authorList>
    </citation>
    <scope>NUCLEOTIDE SEQUENCE</scope>
    <source>
        <strain evidence="2">PCC 7102</strain>
    </source>
</reference>
<accession>A0A433VQ92</accession>
<evidence type="ECO:0008006" key="4">
    <source>
        <dbReference type="Google" id="ProtNLM"/>
    </source>
</evidence>
<organism evidence="2 3">
    <name type="scientific">Dulcicalothrix desertica PCC 7102</name>
    <dbReference type="NCBI Taxonomy" id="232991"/>
    <lineage>
        <taxon>Bacteria</taxon>
        <taxon>Bacillati</taxon>
        <taxon>Cyanobacteriota</taxon>
        <taxon>Cyanophyceae</taxon>
        <taxon>Nostocales</taxon>
        <taxon>Calotrichaceae</taxon>
        <taxon>Dulcicalothrix</taxon>
    </lineage>
</organism>
<sequence>MKINRLMPLLVGAVALSVAAVPLMVKANAIHNGYPLVAQAQPQKPHKKGGLWSKLNLTDAQKQQMRQIEQDTKKQIEGVYRPDQLAKLQAAKSQRQQGQRINRRDLMQSLNLDEGQKAQIKQIRQAQKAKMEGILNDDQKKLLSQQRAQWQQKRQQRQQRQQNQ</sequence>
<feature type="region of interest" description="Disordered" evidence="1">
    <location>
        <begin position="87"/>
        <end position="164"/>
    </location>
</feature>
<protein>
    <recommendedName>
        <fullName evidence="4">P pilus assembly/Cpx signaling pathway, periplasmic inhibitor/zinc-resistance associated protein</fullName>
    </recommendedName>
</protein>
<dbReference type="AlphaFoldDB" id="A0A433VQ92"/>
<feature type="compositionally biased region" description="Polar residues" evidence="1">
    <location>
        <begin position="91"/>
        <end position="100"/>
    </location>
</feature>
<dbReference type="EMBL" id="RSCL01000003">
    <property type="protein sequence ID" value="RUT08192.1"/>
    <property type="molecule type" value="Genomic_DNA"/>
</dbReference>
<comment type="caution">
    <text evidence="2">The sequence shown here is derived from an EMBL/GenBank/DDBJ whole genome shotgun (WGS) entry which is preliminary data.</text>
</comment>
<gene>
    <name evidence="2" type="ORF">DSM106972_013600</name>
</gene>
<proteinExistence type="predicted"/>